<sequence>MNHLYDTFAKTFDFSGRASRMEFFVFFLLCIGLAAVALWIDFSNDWFDPGIGLGPATAVLLVAMFMTNLSLNVRRLHDINLSGWCVLIGLIPILGPLFQLALLFVPGTNGVNGYGPAPR</sequence>
<accession>A0ABX8HM41</accession>
<dbReference type="Proteomes" id="UP000683401">
    <property type="component" value="Chromosome"/>
</dbReference>
<gene>
    <name evidence="2" type="ORF">KQP88_16895</name>
</gene>
<feature type="transmembrane region" description="Helical" evidence="1">
    <location>
        <begin position="52"/>
        <end position="71"/>
    </location>
</feature>
<evidence type="ECO:0000256" key="1">
    <source>
        <dbReference type="SAM" id="Phobius"/>
    </source>
</evidence>
<feature type="transmembrane region" description="Helical" evidence="1">
    <location>
        <begin position="21"/>
        <end position="40"/>
    </location>
</feature>
<dbReference type="RefSeq" id="WP_216703681.1">
    <property type="nucleotide sequence ID" value="NZ_CP076668.1"/>
</dbReference>
<evidence type="ECO:0000313" key="3">
    <source>
        <dbReference type="Proteomes" id="UP000683401"/>
    </source>
</evidence>
<keyword evidence="3" id="KW-1185">Reference proteome</keyword>
<protein>
    <submittedName>
        <fullName evidence="2">DUF805 domain-containing protein</fullName>
    </submittedName>
</protein>
<dbReference type="Pfam" id="PF05656">
    <property type="entry name" value="DUF805"/>
    <property type="match status" value="1"/>
</dbReference>
<keyword evidence="1" id="KW-1133">Transmembrane helix</keyword>
<dbReference type="EMBL" id="CP076668">
    <property type="protein sequence ID" value="QWU81721.1"/>
    <property type="molecule type" value="Genomic_DNA"/>
</dbReference>
<feature type="transmembrane region" description="Helical" evidence="1">
    <location>
        <begin position="83"/>
        <end position="105"/>
    </location>
</feature>
<organism evidence="2 3">
    <name type="scientific">Pseudomonas lijiangensis</name>
    <dbReference type="NCBI Taxonomy" id="2995658"/>
    <lineage>
        <taxon>Bacteria</taxon>
        <taxon>Pseudomonadati</taxon>
        <taxon>Pseudomonadota</taxon>
        <taxon>Gammaproteobacteria</taxon>
        <taxon>Pseudomonadales</taxon>
        <taxon>Pseudomonadaceae</taxon>
        <taxon>Pseudomonas</taxon>
    </lineage>
</organism>
<keyword evidence="1" id="KW-0812">Transmembrane</keyword>
<proteinExistence type="predicted"/>
<name>A0ABX8HM41_9PSED</name>
<evidence type="ECO:0000313" key="2">
    <source>
        <dbReference type="EMBL" id="QWU81721.1"/>
    </source>
</evidence>
<dbReference type="InterPro" id="IPR008523">
    <property type="entry name" value="DUF805"/>
</dbReference>
<keyword evidence="1" id="KW-0472">Membrane</keyword>
<dbReference type="PANTHER" id="PTHR34980">
    <property type="entry name" value="INNER MEMBRANE PROTEIN-RELATED-RELATED"/>
    <property type="match status" value="1"/>
</dbReference>
<reference evidence="3" key="1">
    <citation type="submission" date="2021-06" db="EMBL/GenBank/DDBJ databases">
        <title>Identification of Pseudomonas cichorii causing bacterial leaf black spot of flue-cured tobacco, a new disease in China.</title>
        <authorList>
            <person name="Lu C.-H."/>
        </authorList>
    </citation>
    <scope>NUCLEOTIDE SEQUENCE [LARGE SCALE GENOMIC DNA]</scope>
    <source>
        <strain evidence="3">LJ2</strain>
    </source>
</reference>